<comment type="similarity">
    <text evidence="8">Belongs to the binding-protein-dependent transport system permease family.</text>
</comment>
<name>A0A4R3M3Q0_9BURK</name>
<evidence type="ECO:0000256" key="5">
    <source>
        <dbReference type="ARBA" id="ARBA00022692"/>
    </source>
</evidence>
<dbReference type="Pfam" id="PF00528">
    <property type="entry name" value="BPD_transp_1"/>
    <property type="match status" value="1"/>
</dbReference>
<dbReference type="SUPFAM" id="SSF161098">
    <property type="entry name" value="MetI-like"/>
    <property type="match status" value="1"/>
</dbReference>
<evidence type="ECO:0000256" key="4">
    <source>
        <dbReference type="ARBA" id="ARBA00022519"/>
    </source>
</evidence>
<dbReference type="AlphaFoldDB" id="A0A4R3M3Q0"/>
<dbReference type="PANTHER" id="PTHR43357">
    <property type="entry name" value="INNER MEMBRANE ABC TRANSPORTER PERMEASE PROTEIN YDCV"/>
    <property type="match status" value="1"/>
</dbReference>
<feature type="transmembrane region" description="Helical" evidence="8">
    <location>
        <begin position="24"/>
        <end position="50"/>
    </location>
</feature>
<keyword evidence="2 8" id="KW-0813">Transport</keyword>
<protein>
    <submittedName>
        <fullName evidence="10">2-aminoethylphosphonate transport system permease protein</fullName>
    </submittedName>
</protein>
<dbReference type="GO" id="GO:0055085">
    <property type="term" value="P:transmembrane transport"/>
    <property type="evidence" value="ECO:0007669"/>
    <property type="project" value="InterPro"/>
</dbReference>
<keyword evidence="11" id="KW-1185">Reference proteome</keyword>
<dbReference type="PROSITE" id="PS50928">
    <property type="entry name" value="ABC_TM1"/>
    <property type="match status" value="1"/>
</dbReference>
<evidence type="ECO:0000256" key="3">
    <source>
        <dbReference type="ARBA" id="ARBA00022475"/>
    </source>
</evidence>
<feature type="transmembrane region" description="Helical" evidence="8">
    <location>
        <begin position="81"/>
        <end position="102"/>
    </location>
</feature>
<feature type="domain" description="ABC transmembrane type-1" evidence="9">
    <location>
        <begin position="79"/>
        <end position="267"/>
    </location>
</feature>
<dbReference type="InterPro" id="IPR035906">
    <property type="entry name" value="MetI-like_sf"/>
</dbReference>
<comment type="subcellular location">
    <subcellularLocation>
        <location evidence="1">Cell inner membrane</location>
        <topology evidence="1">Multi-pass membrane protein</topology>
    </subcellularLocation>
    <subcellularLocation>
        <location evidence="8">Cell membrane</location>
        <topology evidence="8">Multi-pass membrane protein</topology>
    </subcellularLocation>
</comment>
<dbReference type="EMBL" id="SMAJ01000006">
    <property type="protein sequence ID" value="TCT07416.1"/>
    <property type="molecule type" value="Genomic_DNA"/>
</dbReference>
<feature type="transmembrane region" description="Helical" evidence="8">
    <location>
        <begin position="144"/>
        <end position="165"/>
    </location>
</feature>
<evidence type="ECO:0000256" key="8">
    <source>
        <dbReference type="RuleBase" id="RU363032"/>
    </source>
</evidence>
<keyword evidence="7 8" id="KW-0472">Membrane</keyword>
<dbReference type="Proteomes" id="UP000295525">
    <property type="component" value="Unassembled WGS sequence"/>
</dbReference>
<keyword evidence="5 8" id="KW-0812">Transmembrane</keyword>
<evidence type="ECO:0000256" key="6">
    <source>
        <dbReference type="ARBA" id="ARBA00022989"/>
    </source>
</evidence>
<accession>A0A4R3M3Q0</accession>
<dbReference type="CDD" id="cd06261">
    <property type="entry name" value="TM_PBP2"/>
    <property type="match status" value="1"/>
</dbReference>
<evidence type="ECO:0000313" key="11">
    <source>
        <dbReference type="Proteomes" id="UP000295525"/>
    </source>
</evidence>
<evidence type="ECO:0000256" key="1">
    <source>
        <dbReference type="ARBA" id="ARBA00004429"/>
    </source>
</evidence>
<feature type="transmembrane region" description="Helical" evidence="8">
    <location>
        <begin position="114"/>
        <end position="138"/>
    </location>
</feature>
<comment type="caution">
    <text evidence="10">The sequence shown here is derived from an EMBL/GenBank/DDBJ whole genome shotgun (WGS) entry which is preliminary data.</text>
</comment>
<sequence length="280" mass="29911">MRCIGWLCHILEAAVLVWAKWGRIFSWTVMAALFGVIYGLPIGVIALASISGQWNDILPSHLTLAHYAQALKTESADQLQISVLTGVAASAAALLSGTWAALALRTMKGLPKRILDAVFFIPSAVPSVSIGLGLLVAFSQPPVLLNGTALIVFIAHFLLISAFTYGNVSAGLTRLPPEYEQVAESLGARPFYRLRRVTLPLIMPYLIAAFSLSFALSMGELGATLMIYPPGWVTLPIGIFSLSDRGAIFEAATLTMILGTGTLLVLIGLSRISTKASVRE</sequence>
<evidence type="ECO:0000256" key="7">
    <source>
        <dbReference type="ARBA" id="ARBA00023136"/>
    </source>
</evidence>
<evidence type="ECO:0000259" key="9">
    <source>
        <dbReference type="PROSITE" id="PS50928"/>
    </source>
</evidence>
<evidence type="ECO:0000256" key="2">
    <source>
        <dbReference type="ARBA" id="ARBA00022448"/>
    </source>
</evidence>
<proteinExistence type="inferred from homology"/>
<dbReference type="Gene3D" id="1.10.3720.10">
    <property type="entry name" value="MetI-like"/>
    <property type="match status" value="1"/>
</dbReference>
<feature type="transmembrane region" description="Helical" evidence="8">
    <location>
        <begin position="202"/>
        <end position="228"/>
    </location>
</feature>
<keyword evidence="4" id="KW-0997">Cell inner membrane</keyword>
<reference evidence="10 11" key="1">
    <citation type="submission" date="2019-03" db="EMBL/GenBank/DDBJ databases">
        <title>Genomic Encyclopedia of Type Strains, Phase IV (KMG-IV): sequencing the most valuable type-strain genomes for metagenomic binning, comparative biology and taxonomic classification.</title>
        <authorList>
            <person name="Goeker M."/>
        </authorList>
    </citation>
    <scope>NUCLEOTIDE SEQUENCE [LARGE SCALE GENOMIC DNA]</scope>
    <source>
        <strain evidence="10 11">DSM 24591</strain>
    </source>
</reference>
<dbReference type="InterPro" id="IPR000515">
    <property type="entry name" value="MetI-like"/>
</dbReference>
<dbReference type="PANTHER" id="PTHR43357:SF4">
    <property type="entry name" value="INNER MEMBRANE ABC TRANSPORTER PERMEASE PROTEIN YDCV"/>
    <property type="match status" value="1"/>
</dbReference>
<evidence type="ECO:0000313" key="10">
    <source>
        <dbReference type="EMBL" id="TCT07416.1"/>
    </source>
</evidence>
<keyword evidence="6 8" id="KW-1133">Transmembrane helix</keyword>
<organism evidence="10 11">
    <name type="scientific">Paralcaligenes ureilyticus</name>
    <dbReference type="NCBI Taxonomy" id="627131"/>
    <lineage>
        <taxon>Bacteria</taxon>
        <taxon>Pseudomonadati</taxon>
        <taxon>Pseudomonadota</taxon>
        <taxon>Betaproteobacteria</taxon>
        <taxon>Burkholderiales</taxon>
        <taxon>Alcaligenaceae</taxon>
        <taxon>Paralcaligenes</taxon>
    </lineage>
</organism>
<dbReference type="GO" id="GO:0005886">
    <property type="term" value="C:plasma membrane"/>
    <property type="evidence" value="ECO:0007669"/>
    <property type="project" value="UniProtKB-SubCell"/>
</dbReference>
<gene>
    <name evidence="10" type="ORF">EDC26_106140</name>
</gene>
<feature type="transmembrane region" description="Helical" evidence="8">
    <location>
        <begin position="248"/>
        <end position="269"/>
    </location>
</feature>
<keyword evidence="3" id="KW-1003">Cell membrane</keyword>